<dbReference type="InterPro" id="IPR025272">
    <property type="entry name" value="SocA_Panacea"/>
</dbReference>
<comment type="caution">
    <text evidence="1">The sequence shown here is derived from an EMBL/GenBank/DDBJ whole genome shotgun (WGS) entry which is preliminary data.</text>
</comment>
<dbReference type="Pfam" id="PF13274">
    <property type="entry name" value="SocA_Panacea"/>
    <property type="match status" value="1"/>
</dbReference>
<evidence type="ECO:0000313" key="2">
    <source>
        <dbReference type="Proteomes" id="UP000470200"/>
    </source>
</evidence>
<evidence type="ECO:0000313" key="1">
    <source>
        <dbReference type="EMBL" id="KAB5884210.1"/>
    </source>
</evidence>
<name>A0A174A376_BIFAD</name>
<protein>
    <submittedName>
        <fullName evidence="1">DUF4065 domain-containing protein</fullName>
    </submittedName>
</protein>
<organism evidence="1 2">
    <name type="scientific">Bifidobacterium adolescentis</name>
    <dbReference type="NCBI Taxonomy" id="1680"/>
    <lineage>
        <taxon>Bacteria</taxon>
        <taxon>Bacillati</taxon>
        <taxon>Actinomycetota</taxon>
        <taxon>Actinomycetes</taxon>
        <taxon>Bifidobacteriales</taxon>
        <taxon>Bifidobacteriaceae</taxon>
        <taxon>Bifidobacterium</taxon>
    </lineage>
</organism>
<dbReference type="Proteomes" id="UP000470200">
    <property type="component" value="Unassembled WGS sequence"/>
</dbReference>
<reference evidence="1 2" key="1">
    <citation type="journal article" date="2019" name="Nat. Med.">
        <title>A library of human gut bacterial isolates paired with longitudinal multiomics data enables mechanistic microbiome research.</title>
        <authorList>
            <person name="Poyet M."/>
            <person name="Groussin M."/>
            <person name="Gibbons S.M."/>
            <person name="Avila-Pacheco J."/>
            <person name="Jiang X."/>
            <person name="Kearney S.M."/>
            <person name="Perrotta A.R."/>
            <person name="Berdy B."/>
            <person name="Zhao S."/>
            <person name="Lieberman T.D."/>
            <person name="Swanson P.K."/>
            <person name="Smith M."/>
            <person name="Roesemann S."/>
            <person name="Alexander J.E."/>
            <person name="Rich S.A."/>
            <person name="Livny J."/>
            <person name="Vlamakis H."/>
            <person name="Clish C."/>
            <person name="Bullock K."/>
            <person name="Deik A."/>
            <person name="Scott J."/>
            <person name="Pierce K.A."/>
            <person name="Xavier R.J."/>
            <person name="Alm E.J."/>
        </authorList>
    </citation>
    <scope>NUCLEOTIDE SEQUENCE [LARGE SCALE GENOMIC DNA]</scope>
    <source>
        <strain evidence="1 2">BIOML-A105</strain>
    </source>
</reference>
<dbReference type="RefSeq" id="WP_021913358.1">
    <property type="nucleotide sequence ID" value="NZ_CP053072.1"/>
</dbReference>
<accession>A0A174A376</accession>
<proteinExistence type="predicted"/>
<gene>
    <name evidence="1" type="ORF">GA629_06800</name>
</gene>
<dbReference type="AlphaFoldDB" id="A0A174A376"/>
<dbReference type="EMBL" id="WDIP01000007">
    <property type="protein sequence ID" value="KAB5884210.1"/>
    <property type="molecule type" value="Genomic_DNA"/>
</dbReference>
<sequence length="163" mass="18159">MATVVDVAAYILKRCGAMTTMKLQKLAFYSQAESLARRGHPLFDEDFQAWRGGPVCRELYAQHRGKFLIREGELPVNDCGKTLSEEEKQTIDAVCAVLSSRTGNELSIRTHAESPWKIARGDLPPSAPCGTIISKKTIQEYYAANPIVRESMQKQVPTPNTFI</sequence>